<dbReference type="OrthoDB" id="387107at2"/>
<keyword evidence="2" id="KW-1185">Reference proteome</keyword>
<evidence type="ECO:0008006" key="3">
    <source>
        <dbReference type="Google" id="ProtNLM"/>
    </source>
</evidence>
<evidence type="ECO:0000313" key="2">
    <source>
        <dbReference type="Proteomes" id="UP000254792"/>
    </source>
</evidence>
<dbReference type="AlphaFoldDB" id="A0A345Z560"/>
<organism evidence="1 2">
    <name type="scientific">Spiroplasma alleghenense</name>
    <dbReference type="NCBI Taxonomy" id="216931"/>
    <lineage>
        <taxon>Bacteria</taxon>
        <taxon>Bacillati</taxon>
        <taxon>Mycoplasmatota</taxon>
        <taxon>Mollicutes</taxon>
        <taxon>Entomoplasmatales</taxon>
        <taxon>Spiroplasmataceae</taxon>
        <taxon>Spiroplasma</taxon>
    </lineage>
</organism>
<gene>
    <name evidence="1" type="ORF">SALLE_v1c10690</name>
</gene>
<reference evidence="1 2" key="1">
    <citation type="submission" date="2018-07" db="EMBL/GenBank/DDBJ databases">
        <title>Complete genome sequence of Spiroplasma alleghenense PLHS-1 (ATCC 51752).</title>
        <authorList>
            <person name="Chou L."/>
            <person name="Lee T.-Y."/>
            <person name="Tsai Y.-M."/>
            <person name="Kuo C.-H."/>
        </authorList>
    </citation>
    <scope>NUCLEOTIDE SEQUENCE [LARGE SCALE GENOMIC DNA]</scope>
    <source>
        <strain evidence="1 2">PLHS-1</strain>
    </source>
</reference>
<name>A0A345Z560_9MOLU</name>
<dbReference type="KEGG" id="salx:SALLE_v1c10690"/>
<sequence>MKKLLSILAVASLTAVSPLSVVSCKKETKEEIIDEFDYIKLFNNFIADVTTIYEATIFESFMPYSWITKDELPSGITINDLLINKDQLKNPQSDFFKKVSKEIYKIVPVNQVNRNLIRDVSNNINYSPILIDNETPLKNGINVDSIDVYEKGDNLTLGVKLSAAVYFKDEAGNKTQQQIFTITSINIFAERDAAQAAKEISEIYFQTLNGTYANDYSFESDSGDLEKTIDELNKKQSIVTDAQAKVDAMDLKDVDMRLKPSVSSSGVKIAVNSGITTDSSSYASFSNLGQYSDRGLTVNKSLAGNETSYELYMRNIKNESTGDWLTPVLGTDADTLEMVAAAEADSKMSLSINQYNLNHNLKENVSFQTMIESQNSKFKIDFEKDKKSIALFGIKVSGATFFLTDKNNVEQEYDLPTQTIFYKQNTTYDNTKSLYEDFIESAFNYQKAFLGLEGTVINEEQIDRQAYYISLPESYKSNISYGSLTYFRYLSEIIATSNQEANSLENKFNMTTALVGIEDNKVPKFYMMISSKPDDLHLLNGYNEKTNQNVLKTYFFSSGLTNKNKFSYYFDQPADRQYIETGKNESELNLQIYAFNKCLWKIKWISTNEGTVEE</sequence>
<dbReference type="EMBL" id="CP031376">
    <property type="protein sequence ID" value="AXK51739.1"/>
    <property type="molecule type" value="Genomic_DNA"/>
</dbReference>
<dbReference type="PROSITE" id="PS51257">
    <property type="entry name" value="PROKAR_LIPOPROTEIN"/>
    <property type="match status" value="1"/>
</dbReference>
<protein>
    <recommendedName>
        <fullName evidence="3">Lipoprotein</fullName>
    </recommendedName>
</protein>
<dbReference type="RefSeq" id="WP_115558623.1">
    <property type="nucleotide sequence ID" value="NZ_CP031376.1"/>
</dbReference>
<dbReference type="Proteomes" id="UP000254792">
    <property type="component" value="Chromosome"/>
</dbReference>
<proteinExistence type="predicted"/>
<evidence type="ECO:0000313" key="1">
    <source>
        <dbReference type="EMBL" id="AXK51739.1"/>
    </source>
</evidence>
<accession>A0A345Z560</accession>